<dbReference type="GO" id="GO:0006508">
    <property type="term" value="P:proteolysis"/>
    <property type="evidence" value="ECO:0007669"/>
    <property type="project" value="UniProtKB-KW"/>
</dbReference>
<comment type="caution">
    <text evidence="4">The sequence shown here is derived from an EMBL/GenBank/DDBJ whole genome shotgun (WGS) entry which is preliminary data.</text>
</comment>
<dbReference type="RefSeq" id="WP_116058729.1">
    <property type="nucleotide sequence ID" value="NZ_QRDZ01000001.1"/>
</dbReference>
<organism evidence="4 5">
    <name type="scientific">Cohnella phaseoli</name>
    <dbReference type="NCBI Taxonomy" id="456490"/>
    <lineage>
        <taxon>Bacteria</taxon>
        <taxon>Bacillati</taxon>
        <taxon>Bacillota</taxon>
        <taxon>Bacilli</taxon>
        <taxon>Bacillales</taxon>
        <taxon>Paenibacillaceae</taxon>
        <taxon>Cohnella</taxon>
    </lineage>
</organism>
<dbReference type="GO" id="GO:0004252">
    <property type="term" value="F:serine-type endopeptidase activity"/>
    <property type="evidence" value="ECO:0007669"/>
    <property type="project" value="InterPro"/>
</dbReference>
<keyword evidence="3" id="KW-0720">Serine protease</keyword>
<dbReference type="PANTHER" id="PTHR43343:SF3">
    <property type="entry name" value="PROTEASE DO-LIKE 8, CHLOROPLASTIC"/>
    <property type="match status" value="1"/>
</dbReference>
<keyword evidence="2" id="KW-0378">Hydrolase</keyword>
<proteinExistence type="predicted"/>
<sequence>MKNWIAFVISGLILASGGFAAYELNDRWSASVVHAESQLGSPDIALKEDAKPNLKEMIRESQKHVVSIEVALEDGTSLGSGFLYNDKGDVVTNAHVVTGALSVRVKTSDMSIHPGKVIGIDEEKDIAVVRVEALVGKEPMAVDKETKIEIGDQVMAFGSPLGLDNTVTTGIISGVDRDMDIDSTKYRGVYQISAPITHGNSGGPLVLESNGKVIGINSAGNDQGSIGFSIPYLQIAGMIEDWSLNPDEELAKQSSSLGTDAVFTTGYTKETFAADAQYIVQYFYESLSSGDYVSAYSVLGSDWQTKTTYEKFREGYLNTESVTVTSSSVLSGTEKEAQISATIEAWENRDEGTVLSKYSLTYKVKLENDMVKIISGKGKKL</sequence>
<dbReference type="InterPro" id="IPR051201">
    <property type="entry name" value="Chloro_Bact_Ser_Proteases"/>
</dbReference>
<reference evidence="4 5" key="1">
    <citation type="submission" date="2018-07" db="EMBL/GenBank/DDBJ databases">
        <title>Genomic Encyclopedia of Type Strains, Phase III (KMG-III): the genomes of soil and plant-associated and newly described type strains.</title>
        <authorList>
            <person name="Whitman W."/>
        </authorList>
    </citation>
    <scope>NUCLEOTIDE SEQUENCE [LARGE SCALE GENOMIC DNA]</scope>
    <source>
        <strain evidence="4 5">CECT 7287</strain>
    </source>
</reference>
<evidence type="ECO:0000256" key="2">
    <source>
        <dbReference type="ARBA" id="ARBA00022801"/>
    </source>
</evidence>
<dbReference type="Gene3D" id="2.40.10.120">
    <property type="match status" value="1"/>
</dbReference>
<dbReference type="InterPro" id="IPR001940">
    <property type="entry name" value="Peptidase_S1C"/>
</dbReference>
<dbReference type="PANTHER" id="PTHR43343">
    <property type="entry name" value="PEPTIDASE S12"/>
    <property type="match status" value="1"/>
</dbReference>
<accession>A0A3D9KS79</accession>
<gene>
    <name evidence="4" type="ORF">DFP98_101247</name>
</gene>
<dbReference type="Proteomes" id="UP000256977">
    <property type="component" value="Unassembled WGS sequence"/>
</dbReference>
<evidence type="ECO:0000313" key="4">
    <source>
        <dbReference type="EMBL" id="RED89272.1"/>
    </source>
</evidence>
<name>A0A3D9KS79_9BACL</name>
<dbReference type="OrthoDB" id="189537at2"/>
<evidence type="ECO:0000256" key="3">
    <source>
        <dbReference type="ARBA" id="ARBA00022825"/>
    </source>
</evidence>
<dbReference type="PRINTS" id="PR00834">
    <property type="entry name" value="PROTEASES2C"/>
</dbReference>
<dbReference type="Pfam" id="PF13365">
    <property type="entry name" value="Trypsin_2"/>
    <property type="match status" value="1"/>
</dbReference>
<dbReference type="InterPro" id="IPR009003">
    <property type="entry name" value="Peptidase_S1_PA"/>
</dbReference>
<dbReference type="AlphaFoldDB" id="A0A3D9KS79"/>
<keyword evidence="1" id="KW-0645">Protease</keyword>
<protein>
    <submittedName>
        <fullName evidence="4">Trypsin-like peptidase</fullName>
    </submittedName>
</protein>
<evidence type="ECO:0000313" key="5">
    <source>
        <dbReference type="Proteomes" id="UP000256977"/>
    </source>
</evidence>
<dbReference type="SUPFAM" id="SSF50494">
    <property type="entry name" value="Trypsin-like serine proteases"/>
    <property type="match status" value="1"/>
</dbReference>
<dbReference type="EMBL" id="QRDZ01000001">
    <property type="protein sequence ID" value="RED89272.1"/>
    <property type="molecule type" value="Genomic_DNA"/>
</dbReference>
<keyword evidence="5" id="KW-1185">Reference proteome</keyword>
<evidence type="ECO:0000256" key="1">
    <source>
        <dbReference type="ARBA" id="ARBA00022670"/>
    </source>
</evidence>